<evidence type="ECO:0000256" key="1">
    <source>
        <dbReference type="SAM" id="MobiDB-lite"/>
    </source>
</evidence>
<evidence type="ECO:0000313" key="4">
    <source>
        <dbReference type="Proteomes" id="UP000229502"/>
    </source>
</evidence>
<organism evidence="3 4">
    <name type="scientific">Candidatus Shapirobacteria bacterium CG07_land_8_20_14_0_80_39_18</name>
    <dbReference type="NCBI Taxonomy" id="1974882"/>
    <lineage>
        <taxon>Bacteria</taxon>
        <taxon>Candidatus Shapironibacteriota</taxon>
    </lineage>
</organism>
<dbReference type="EMBL" id="PEWZ01000129">
    <property type="protein sequence ID" value="PIU33758.1"/>
    <property type="molecule type" value="Genomic_DNA"/>
</dbReference>
<keyword evidence="2" id="KW-0812">Transmembrane</keyword>
<accession>A0A2M6YQX0</accession>
<dbReference type="AlphaFoldDB" id="A0A2M6YQX0"/>
<proteinExistence type="predicted"/>
<feature type="region of interest" description="Disordered" evidence="1">
    <location>
        <begin position="88"/>
        <end position="111"/>
    </location>
</feature>
<gene>
    <name evidence="3" type="ORF">COT03_02695</name>
</gene>
<evidence type="ECO:0000256" key="2">
    <source>
        <dbReference type="SAM" id="Phobius"/>
    </source>
</evidence>
<evidence type="ECO:0000313" key="3">
    <source>
        <dbReference type="EMBL" id="PIU33758.1"/>
    </source>
</evidence>
<keyword evidence="2" id="KW-0472">Membrane</keyword>
<reference evidence="4" key="1">
    <citation type="submission" date="2017-09" db="EMBL/GenBank/DDBJ databases">
        <title>Depth-based differentiation of microbial function through sediment-hosted aquifers and enrichment of novel symbionts in the deep terrestrial subsurface.</title>
        <authorList>
            <person name="Probst A.J."/>
            <person name="Ladd B."/>
            <person name="Jarett J.K."/>
            <person name="Geller-Mcgrath D.E."/>
            <person name="Sieber C.M.K."/>
            <person name="Emerson J.B."/>
            <person name="Anantharaman K."/>
            <person name="Thomas B.C."/>
            <person name="Malmstrom R."/>
            <person name="Stieglmeier M."/>
            <person name="Klingl A."/>
            <person name="Woyke T."/>
            <person name="Ryan C.M."/>
            <person name="Banfield J.F."/>
        </authorList>
    </citation>
    <scope>NUCLEOTIDE SEQUENCE [LARGE SCALE GENOMIC DNA]</scope>
</reference>
<sequence length="284" mass="32264">MLFLKQNLIINYRPASKLCGIRLSRMRQVEINLMAEEIENQPGEEEIKVSFLEKLKIHKFKILSGIVGVLVFAGAVFGAYRFGQRQVQPASKPTPTPLPSEAPAKEGDPTANWKTYTNTKYDYSIRYPEESSFLYGRLSSENDEFSLQYCPSFKEKGEGICGAPGFNYLIIDIINEGYPAAEILEGTFEGNYPYKPPKCIRKDPRTKITRGKFQGKDSIRYEYNLDSLSFESFCSNEKLGVLGEQLEIFVLNDQQLIMIGIRNAKSKEVKTALNKVLSTFKFLE</sequence>
<name>A0A2M6YQX0_9BACT</name>
<dbReference type="Proteomes" id="UP000229502">
    <property type="component" value="Unassembled WGS sequence"/>
</dbReference>
<keyword evidence="2" id="KW-1133">Transmembrane helix</keyword>
<protein>
    <submittedName>
        <fullName evidence="3">Uncharacterized protein</fullName>
    </submittedName>
</protein>
<comment type="caution">
    <text evidence="3">The sequence shown here is derived from an EMBL/GenBank/DDBJ whole genome shotgun (WGS) entry which is preliminary data.</text>
</comment>
<feature type="transmembrane region" description="Helical" evidence="2">
    <location>
        <begin position="62"/>
        <end position="83"/>
    </location>
</feature>